<keyword evidence="1" id="KW-0175">Coiled coil</keyword>
<dbReference type="HOGENOM" id="CLU_046571_2_0_1"/>
<dbReference type="KEGG" id="mlr:MELLADRAFT_93554"/>
<dbReference type="PANTHER" id="PTHR33096:SF1">
    <property type="entry name" value="CXC1-LIKE CYSTEINE CLUSTER ASSOCIATED WITH KDZ TRANSPOSASES DOMAIN-CONTAINING PROTEIN"/>
    <property type="match status" value="1"/>
</dbReference>
<dbReference type="Proteomes" id="UP000001072">
    <property type="component" value="Unassembled WGS sequence"/>
</dbReference>
<proteinExistence type="predicted"/>
<protein>
    <submittedName>
        <fullName evidence="2">Uncharacterized protein</fullName>
    </submittedName>
</protein>
<dbReference type="AlphaFoldDB" id="F4RAU5"/>
<evidence type="ECO:0000313" key="2">
    <source>
        <dbReference type="EMBL" id="EGG10717.1"/>
    </source>
</evidence>
<dbReference type="VEuPathDB" id="FungiDB:MELLADRAFT_93554"/>
<organism evidence="3">
    <name type="scientific">Melampsora larici-populina (strain 98AG31 / pathotype 3-4-7)</name>
    <name type="common">Poplar leaf rust fungus</name>
    <dbReference type="NCBI Taxonomy" id="747676"/>
    <lineage>
        <taxon>Eukaryota</taxon>
        <taxon>Fungi</taxon>
        <taxon>Dikarya</taxon>
        <taxon>Basidiomycota</taxon>
        <taxon>Pucciniomycotina</taxon>
        <taxon>Pucciniomycetes</taxon>
        <taxon>Pucciniales</taxon>
        <taxon>Melampsoraceae</taxon>
        <taxon>Melampsora</taxon>
    </lineage>
</organism>
<accession>F4RAU5</accession>
<dbReference type="PANTHER" id="PTHR33096">
    <property type="entry name" value="CXC2 DOMAIN-CONTAINING PROTEIN"/>
    <property type="match status" value="1"/>
</dbReference>
<gene>
    <name evidence="2" type="ORF">MELLADRAFT_93554</name>
</gene>
<keyword evidence="3" id="KW-1185">Reference proteome</keyword>
<feature type="coiled-coil region" evidence="1">
    <location>
        <begin position="14"/>
        <end position="41"/>
    </location>
</feature>
<name>F4RAU5_MELLP</name>
<dbReference type="EMBL" id="GL883094">
    <property type="protein sequence ID" value="EGG10717.1"/>
    <property type="molecule type" value="Genomic_DNA"/>
</dbReference>
<dbReference type="GeneID" id="18936614"/>
<evidence type="ECO:0000256" key="1">
    <source>
        <dbReference type="SAM" id="Coils"/>
    </source>
</evidence>
<dbReference type="InParanoid" id="F4RAU5"/>
<evidence type="ECO:0000313" key="3">
    <source>
        <dbReference type="Proteomes" id="UP000001072"/>
    </source>
</evidence>
<dbReference type="RefSeq" id="XP_007406186.1">
    <property type="nucleotide sequence ID" value="XM_007406124.1"/>
</dbReference>
<sequence>MYSLQILTNKLRTAVHLTRKRNEAIQRLDEAERVLQNLVLADPGVAGAYFENKWKEQKTRQLDVINETTKEKRERLLVLLGLEEELVVARCVLKLDVTACLFSADAKLLCSDRLRAIQAKRRRARTEADNNELMALPGTVADVEEQIEAMANELGGVQFRDLADASRDQRNALLTISLARGKLYESRVGLTEARLRRHRHTGARQQQYMAKHLGDRTKDVRVKHQTYQRRVDKYREDFPDAVQPKMPDLAAVMSMEMDDPFWNRGEEAPEDREAGERDRVGIASFLSERSAREELRRIAREVRQMTGWANMYYGRVQGLKRRSEQAEGATLRNRLKSLYNIVSKKMCRLWKKWSNGLKQALQDTRAYLQGTTEQDQGLKVGFDTVSEWANTEWKTMAGKPAIQAEEPDVYEEEEEAEYEMLYDMNGELI</sequence>
<reference evidence="3" key="1">
    <citation type="journal article" date="2011" name="Proc. Natl. Acad. Sci. U.S.A.">
        <title>Obligate biotrophy features unraveled by the genomic analysis of rust fungi.</title>
        <authorList>
            <person name="Duplessis S."/>
            <person name="Cuomo C.A."/>
            <person name="Lin Y.-C."/>
            <person name="Aerts A."/>
            <person name="Tisserant E."/>
            <person name="Veneault-Fourrey C."/>
            <person name="Joly D.L."/>
            <person name="Hacquard S."/>
            <person name="Amselem J."/>
            <person name="Cantarel B.L."/>
            <person name="Chiu R."/>
            <person name="Coutinho P.M."/>
            <person name="Feau N."/>
            <person name="Field M."/>
            <person name="Frey P."/>
            <person name="Gelhaye E."/>
            <person name="Goldberg J."/>
            <person name="Grabherr M.G."/>
            <person name="Kodira C.D."/>
            <person name="Kohler A."/>
            <person name="Kuees U."/>
            <person name="Lindquist E.A."/>
            <person name="Lucas S.M."/>
            <person name="Mago R."/>
            <person name="Mauceli E."/>
            <person name="Morin E."/>
            <person name="Murat C."/>
            <person name="Pangilinan J.L."/>
            <person name="Park R."/>
            <person name="Pearson M."/>
            <person name="Quesneville H."/>
            <person name="Rouhier N."/>
            <person name="Sakthikumar S."/>
            <person name="Salamov A.A."/>
            <person name="Schmutz J."/>
            <person name="Selles B."/>
            <person name="Shapiro H."/>
            <person name="Tanguay P."/>
            <person name="Tuskan G.A."/>
            <person name="Henrissat B."/>
            <person name="Van de Peer Y."/>
            <person name="Rouze P."/>
            <person name="Ellis J.G."/>
            <person name="Dodds P.N."/>
            <person name="Schein J.E."/>
            <person name="Zhong S."/>
            <person name="Hamelin R.C."/>
            <person name="Grigoriev I.V."/>
            <person name="Szabo L.J."/>
            <person name="Martin F."/>
        </authorList>
    </citation>
    <scope>NUCLEOTIDE SEQUENCE [LARGE SCALE GENOMIC DNA]</scope>
    <source>
        <strain evidence="3">98AG31 / pathotype 3-4-7</strain>
    </source>
</reference>